<evidence type="ECO:0008006" key="4">
    <source>
        <dbReference type="Google" id="ProtNLM"/>
    </source>
</evidence>
<dbReference type="PANTHER" id="PTHR12655">
    <property type="entry name" value="ACYL-COA THIOESTERASE"/>
    <property type="match status" value="1"/>
</dbReference>
<dbReference type="GO" id="GO:0016787">
    <property type="term" value="F:hydrolase activity"/>
    <property type="evidence" value="ECO:0007669"/>
    <property type="project" value="UniProtKB-KW"/>
</dbReference>
<gene>
    <name evidence="3" type="ORF">EUGRSUZ_H01854</name>
</gene>
<proteinExistence type="inferred from homology"/>
<reference evidence="3" key="1">
    <citation type="submission" date="2013-07" db="EMBL/GenBank/DDBJ databases">
        <title>The genome of Eucalyptus grandis.</title>
        <authorList>
            <person name="Schmutz J."/>
            <person name="Hayes R."/>
            <person name="Myburg A."/>
            <person name="Tuskan G."/>
            <person name="Grattapaglia D."/>
            <person name="Rokhsar D.S."/>
        </authorList>
    </citation>
    <scope>NUCLEOTIDE SEQUENCE</scope>
    <source>
        <tissue evidence="3">Leaf extractions</tissue>
    </source>
</reference>
<evidence type="ECO:0000256" key="1">
    <source>
        <dbReference type="ARBA" id="ARBA00010458"/>
    </source>
</evidence>
<keyword evidence="2" id="KW-0378">Hydrolase</keyword>
<dbReference type="EMBL" id="KK198760">
    <property type="protein sequence ID" value="KCW59195.1"/>
    <property type="molecule type" value="Genomic_DNA"/>
</dbReference>
<dbReference type="SUPFAM" id="SSF54637">
    <property type="entry name" value="Thioesterase/thiol ester dehydrase-isomerase"/>
    <property type="match status" value="1"/>
</dbReference>
<dbReference type="Gramene" id="KCW59195">
    <property type="protein sequence ID" value="KCW59195"/>
    <property type="gene ID" value="EUGRSUZ_H01854"/>
</dbReference>
<accession>A0A059B0J6</accession>
<dbReference type="STRING" id="71139.A0A059B0J6"/>
<evidence type="ECO:0000313" key="3">
    <source>
        <dbReference type="EMBL" id="KCW59195.1"/>
    </source>
</evidence>
<protein>
    <recommendedName>
        <fullName evidence="4">HotDog ACOT-type domain-containing protein</fullName>
    </recommendedName>
</protein>
<dbReference type="InParanoid" id="A0A059B0J6"/>
<organism evidence="3">
    <name type="scientific">Eucalyptus grandis</name>
    <name type="common">Flooded gum</name>
    <dbReference type="NCBI Taxonomy" id="71139"/>
    <lineage>
        <taxon>Eukaryota</taxon>
        <taxon>Viridiplantae</taxon>
        <taxon>Streptophyta</taxon>
        <taxon>Embryophyta</taxon>
        <taxon>Tracheophyta</taxon>
        <taxon>Spermatophyta</taxon>
        <taxon>Magnoliopsida</taxon>
        <taxon>eudicotyledons</taxon>
        <taxon>Gunneridae</taxon>
        <taxon>Pentapetalae</taxon>
        <taxon>rosids</taxon>
        <taxon>malvids</taxon>
        <taxon>Myrtales</taxon>
        <taxon>Myrtaceae</taxon>
        <taxon>Myrtoideae</taxon>
        <taxon>Eucalypteae</taxon>
        <taxon>Eucalyptus</taxon>
    </lineage>
</organism>
<name>A0A059B0J6_EUCGR</name>
<dbReference type="AlphaFoldDB" id="A0A059B0J6"/>
<sequence>MAIQLDVTQSTEDIRHSSDSVALTANFTFVARDSKTGKSAPIKPILPEIKREKLLWQDAEKRSKMMKKKREESTGKEYSLEDIWRILMQRAFEMAFSTRYAFAGVASWFFEIDHVDFLRPVDAGNFLCLKCFVL</sequence>
<dbReference type="Gene3D" id="3.10.129.10">
    <property type="entry name" value="Hotdog Thioesterase"/>
    <property type="match status" value="2"/>
</dbReference>
<dbReference type="PANTHER" id="PTHR12655:SF3">
    <property type="entry name" value="ACYL-COENZYME A THIOESTERASE 9, MITOCHONDRIAL-LIKE ISOFORM X1"/>
    <property type="match status" value="1"/>
</dbReference>
<dbReference type="InterPro" id="IPR029069">
    <property type="entry name" value="HotDog_dom_sf"/>
</dbReference>
<evidence type="ECO:0000256" key="2">
    <source>
        <dbReference type="ARBA" id="ARBA00022801"/>
    </source>
</evidence>
<comment type="similarity">
    <text evidence="1">Belongs to the acyl coenzyme A hydrolase family.</text>
</comment>